<evidence type="ECO:0000313" key="2">
    <source>
        <dbReference type="EMBL" id="SVB36023.1"/>
    </source>
</evidence>
<evidence type="ECO:0000256" key="1">
    <source>
        <dbReference type="SAM" id="Coils"/>
    </source>
</evidence>
<feature type="coiled-coil region" evidence="1">
    <location>
        <begin position="84"/>
        <end position="130"/>
    </location>
</feature>
<accession>A0A382DEF6</accession>
<keyword evidence="1" id="KW-0175">Coiled coil</keyword>
<dbReference type="EMBL" id="UINC01038673">
    <property type="protein sequence ID" value="SVB36023.1"/>
    <property type="molecule type" value="Genomic_DNA"/>
</dbReference>
<protein>
    <submittedName>
        <fullName evidence="2">Uncharacterized protein</fullName>
    </submittedName>
</protein>
<organism evidence="2">
    <name type="scientific">marine metagenome</name>
    <dbReference type="NCBI Taxonomy" id="408172"/>
    <lineage>
        <taxon>unclassified sequences</taxon>
        <taxon>metagenomes</taxon>
        <taxon>ecological metagenomes</taxon>
    </lineage>
</organism>
<reference evidence="2" key="1">
    <citation type="submission" date="2018-05" db="EMBL/GenBank/DDBJ databases">
        <authorList>
            <person name="Lanie J.A."/>
            <person name="Ng W.-L."/>
            <person name="Kazmierczak K.M."/>
            <person name="Andrzejewski T.M."/>
            <person name="Davidsen T.M."/>
            <person name="Wayne K.J."/>
            <person name="Tettelin H."/>
            <person name="Glass J.I."/>
            <person name="Rusch D."/>
            <person name="Podicherti R."/>
            <person name="Tsui H.-C.T."/>
            <person name="Winkler M.E."/>
        </authorList>
    </citation>
    <scope>NUCLEOTIDE SEQUENCE</scope>
</reference>
<name>A0A382DEF6_9ZZZZ</name>
<gene>
    <name evidence="2" type="ORF">METZ01_LOCUS188877</name>
</gene>
<proteinExistence type="predicted"/>
<dbReference type="AlphaFoldDB" id="A0A382DEF6"/>
<feature type="non-terminal residue" evidence="2">
    <location>
        <position position="411"/>
    </location>
</feature>
<sequence length="411" mass="46374">MTNRIAFILALSFSILFGVDTPKEIDSPSQIVTEIQFDAEVFQQNLQIKKGMIQNYKQARKAKRIPKPAGSPIYISNQKSGKALKKETSAKKVLENEVQLEKRENAKQKLNELRAISEEYRQKKEMSERDKKAFARMGHSQQPKNNRVNFKQKLNELRAQAKAGNTTVTHDAMRKIKLDHQTTTRSRSRSIGGEFQFETIASLYEAFGDVLATEGSGCDGCPGNLDEMEVEASFPIFRQDSFEAWASDSLFTAFYFQFIDENETGEYDDGEIYAVSCEGSEISNNKTVAYNGSVYDLDFVDFWMEAYDFDWYPDDVDGPDFSITFDDGTTASYDLHLDSLLEADGYILYYNVHEATITLSDGTVIEASSVCRTHGAGVVLWDGSMLTSIVYDSDCNEFAFDAMQPTVDMNE</sequence>